<evidence type="ECO:0000256" key="2">
    <source>
        <dbReference type="ARBA" id="ARBA00022670"/>
    </source>
</evidence>
<evidence type="ECO:0000256" key="3">
    <source>
        <dbReference type="ARBA" id="ARBA00022801"/>
    </source>
</evidence>
<dbReference type="SUPFAM" id="SSF52743">
    <property type="entry name" value="Subtilisin-like"/>
    <property type="match status" value="1"/>
</dbReference>
<keyword evidence="2 5" id="KW-0645">Protease</keyword>
<dbReference type="InterPro" id="IPR026442">
    <property type="entry name" value="IPTL_CTERM"/>
</dbReference>
<dbReference type="Pfam" id="PF01345">
    <property type="entry name" value="DUF11"/>
    <property type="match status" value="1"/>
</dbReference>
<feature type="active site" description="Charge relay system" evidence="5">
    <location>
        <position position="205"/>
    </location>
</feature>
<evidence type="ECO:0000259" key="7">
    <source>
        <dbReference type="Pfam" id="PF00082"/>
    </source>
</evidence>
<comment type="similarity">
    <text evidence="1 5">Belongs to the peptidase S8 family.</text>
</comment>
<dbReference type="PRINTS" id="PR00723">
    <property type="entry name" value="SUBTILISIN"/>
</dbReference>
<dbReference type="InterPro" id="IPR015500">
    <property type="entry name" value="Peptidase_S8_subtilisin-rel"/>
</dbReference>
<evidence type="ECO:0000256" key="6">
    <source>
        <dbReference type="SAM" id="SignalP"/>
    </source>
</evidence>
<reference evidence="10" key="1">
    <citation type="journal article" date="2019" name="Int. J. Syst. Evol. Microbiol.">
        <title>The Global Catalogue of Microorganisms (GCM) 10K type strain sequencing project: providing services to taxonomists for standard genome sequencing and annotation.</title>
        <authorList>
            <consortium name="The Broad Institute Genomics Platform"/>
            <consortium name="The Broad Institute Genome Sequencing Center for Infectious Disease"/>
            <person name="Wu L."/>
            <person name="Ma J."/>
        </authorList>
    </citation>
    <scope>NUCLEOTIDE SEQUENCE [LARGE SCALE GENOMIC DNA]</scope>
    <source>
        <strain evidence="10">CCUG 59685</strain>
    </source>
</reference>
<dbReference type="InterPro" id="IPR023828">
    <property type="entry name" value="Peptidase_S8_Ser-AS"/>
</dbReference>
<evidence type="ECO:0000256" key="1">
    <source>
        <dbReference type="ARBA" id="ARBA00011073"/>
    </source>
</evidence>
<comment type="caution">
    <text evidence="9">The sequence shown here is derived from an EMBL/GenBank/DDBJ whole genome shotgun (WGS) entry which is preliminary data.</text>
</comment>
<organism evidence="9 10">
    <name type="scientific">Methylophilus glucosoxydans</name>
    <dbReference type="NCBI Taxonomy" id="752553"/>
    <lineage>
        <taxon>Bacteria</taxon>
        <taxon>Pseudomonadati</taxon>
        <taxon>Pseudomonadota</taxon>
        <taxon>Betaproteobacteria</taxon>
        <taxon>Nitrosomonadales</taxon>
        <taxon>Methylophilaceae</taxon>
        <taxon>Methylophilus</taxon>
    </lineage>
</organism>
<accession>A0ABW3GI90</accession>
<evidence type="ECO:0000256" key="4">
    <source>
        <dbReference type="ARBA" id="ARBA00022825"/>
    </source>
</evidence>
<dbReference type="InterPro" id="IPR001434">
    <property type="entry name" value="OmcB-like_DUF11"/>
</dbReference>
<feature type="domain" description="DUF11" evidence="8">
    <location>
        <begin position="558"/>
        <end position="669"/>
    </location>
</feature>
<gene>
    <name evidence="9" type="ORF">ACFQ1T_11110</name>
</gene>
<feature type="active site" description="Charge relay system" evidence="5">
    <location>
        <position position="372"/>
    </location>
</feature>
<dbReference type="RefSeq" id="WP_379076588.1">
    <property type="nucleotide sequence ID" value="NZ_JBHTJW010000002.1"/>
</dbReference>
<dbReference type="InterPro" id="IPR000209">
    <property type="entry name" value="Peptidase_S8/S53_dom"/>
</dbReference>
<keyword evidence="10" id="KW-1185">Reference proteome</keyword>
<feature type="domain" description="Peptidase S8/S53" evidence="7">
    <location>
        <begin position="153"/>
        <end position="402"/>
    </location>
</feature>
<dbReference type="NCBIfam" id="TIGR01451">
    <property type="entry name" value="B_ant_repeat"/>
    <property type="match status" value="1"/>
</dbReference>
<dbReference type="Gene3D" id="3.40.50.200">
    <property type="entry name" value="Peptidase S8/S53 domain"/>
    <property type="match status" value="1"/>
</dbReference>
<dbReference type="InterPro" id="IPR047589">
    <property type="entry name" value="DUF11_rpt"/>
</dbReference>
<dbReference type="PANTHER" id="PTHR43806:SF11">
    <property type="entry name" value="CEREVISIN-RELATED"/>
    <property type="match status" value="1"/>
</dbReference>
<dbReference type="InterPro" id="IPR050131">
    <property type="entry name" value="Peptidase_S8_subtilisin-like"/>
</dbReference>
<evidence type="ECO:0000259" key="8">
    <source>
        <dbReference type="Pfam" id="PF01345"/>
    </source>
</evidence>
<feature type="active site" description="Charge relay system" evidence="5">
    <location>
        <position position="162"/>
    </location>
</feature>
<evidence type="ECO:0000256" key="5">
    <source>
        <dbReference type="PROSITE-ProRule" id="PRU01240"/>
    </source>
</evidence>
<dbReference type="PROSITE" id="PS00138">
    <property type="entry name" value="SUBTILASE_SER"/>
    <property type="match status" value="1"/>
</dbReference>
<keyword evidence="6" id="KW-0732">Signal</keyword>
<dbReference type="PANTHER" id="PTHR43806">
    <property type="entry name" value="PEPTIDASE S8"/>
    <property type="match status" value="1"/>
</dbReference>
<sequence>MPFLLLYFLITFSTFSHAADIEPEILTRFNQGETQDLIVEYDDASVNKSLIATRLNKRLKTDNDDVLAIKRKAYASLKSQMKTLELQQGIQAVKDYPYLPLSLKRFKSLRSLKTFMANGNIKAVYVDRIMHKVLTQSLPLINQPVVSQVNYKGAGATVVVIDDGIDFTKSAFGPCTAVATPSATCRVVVANTIVNSGTANASPNHGSNVAATVLGVAPEAKIAAINVFNNSGGAYTSDILSAINWAVANRSTYNIVAINMSLGASDKNTSPCQSNPFTSPIQRAKDAGINVVVAAGNDGYLDGISTPACAPAAISVGAVYDSNVGGLAYSNCTDTTSAADKVTCFSNSANYLTLLAPGALITAAGITMAGTSQASPHVAGAVAVLRSAFVNETADQIQARLTSFGKPVTDSRNSLVKPRLDLSAAARPQNDSFSNPALMSGDSGSVSGTNLLATAEVSEPAHADLAAQNTVWLQWTAPASGQVTLTVNGSVANPRLAVYTGTAISALTPKAGIDNANSPLYFQASANTQYHIALNTNQTDAGSYQLSWQLNTQANANLSVTFSGPNQQLAVATPYLYTLTVANGGPSNATNVAVQLSLPTGADLVSADQRCQLQGRTLTCRVAQLNVGSSSSFNVQLSWTNTQDVPPLVISVNSDLADADTGNNSTTFSLAATQASTVTDVPTLPEWGLILLACMLIFLNRRNLQRV</sequence>
<dbReference type="Pfam" id="PF00082">
    <property type="entry name" value="Peptidase_S8"/>
    <property type="match status" value="1"/>
</dbReference>
<dbReference type="Proteomes" id="UP001597106">
    <property type="component" value="Unassembled WGS sequence"/>
</dbReference>
<name>A0ABW3GI90_9PROT</name>
<evidence type="ECO:0000313" key="9">
    <source>
        <dbReference type="EMBL" id="MFD0930324.1"/>
    </source>
</evidence>
<keyword evidence="3 5" id="KW-0378">Hydrolase</keyword>
<dbReference type="PROSITE" id="PS51892">
    <property type="entry name" value="SUBTILASE"/>
    <property type="match status" value="1"/>
</dbReference>
<proteinExistence type="inferred from homology"/>
<dbReference type="EMBL" id="JBHTJW010000002">
    <property type="protein sequence ID" value="MFD0930324.1"/>
    <property type="molecule type" value="Genomic_DNA"/>
</dbReference>
<protein>
    <submittedName>
        <fullName evidence="9">IPTL-CTERM sorting domain-containing protein</fullName>
    </submittedName>
</protein>
<keyword evidence="4 5" id="KW-0720">Serine protease</keyword>
<evidence type="ECO:0000313" key="10">
    <source>
        <dbReference type="Proteomes" id="UP001597106"/>
    </source>
</evidence>
<dbReference type="InterPro" id="IPR013783">
    <property type="entry name" value="Ig-like_fold"/>
</dbReference>
<dbReference type="NCBIfam" id="TIGR04174">
    <property type="entry name" value="IPTL_CTERM"/>
    <property type="match status" value="1"/>
</dbReference>
<feature type="chain" id="PRO_5046086628" evidence="6">
    <location>
        <begin position="19"/>
        <end position="707"/>
    </location>
</feature>
<feature type="signal peptide" evidence="6">
    <location>
        <begin position="1"/>
        <end position="18"/>
    </location>
</feature>
<dbReference type="InterPro" id="IPR036852">
    <property type="entry name" value="Peptidase_S8/S53_dom_sf"/>
</dbReference>
<dbReference type="Gene3D" id="2.60.40.10">
    <property type="entry name" value="Immunoglobulins"/>
    <property type="match status" value="1"/>
</dbReference>